<evidence type="ECO:0000256" key="3">
    <source>
        <dbReference type="ARBA" id="ARBA00022525"/>
    </source>
</evidence>
<feature type="signal peptide" evidence="8">
    <location>
        <begin position="1"/>
        <end position="31"/>
    </location>
</feature>
<evidence type="ECO:0000256" key="8">
    <source>
        <dbReference type="SAM" id="SignalP"/>
    </source>
</evidence>
<gene>
    <name evidence="10" type="ORF">GCM10009564_41660</name>
</gene>
<reference evidence="10 11" key="1">
    <citation type="journal article" date="2019" name="Int. J. Syst. Evol. Microbiol.">
        <title>The Global Catalogue of Microorganisms (GCM) 10K type strain sequencing project: providing services to taxonomists for standard genome sequencing and annotation.</title>
        <authorList>
            <consortium name="The Broad Institute Genomics Platform"/>
            <consortium name="The Broad Institute Genome Sequencing Center for Infectious Disease"/>
            <person name="Wu L."/>
            <person name="Ma J."/>
        </authorList>
    </citation>
    <scope>NUCLEOTIDE SEQUENCE [LARGE SCALE GENOMIC DNA]</scope>
    <source>
        <strain evidence="10 11">JCM 11269</strain>
    </source>
</reference>
<organism evidence="10 11">
    <name type="scientific">Streptomyces thermogriseus</name>
    <dbReference type="NCBI Taxonomy" id="75292"/>
    <lineage>
        <taxon>Bacteria</taxon>
        <taxon>Bacillati</taxon>
        <taxon>Actinomycetota</taxon>
        <taxon>Actinomycetes</taxon>
        <taxon>Kitasatosporales</taxon>
        <taxon>Streptomycetaceae</taxon>
        <taxon>Streptomyces</taxon>
    </lineage>
</organism>
<keyword evidence="4 8" id="KW-0732">Signal</keyword>
<dbReference type="RefSeq" id="WP_067399234.1">
    <property type="nucleotide sequence ID" value="NZ_BAAAHU010000048.1"/>
</dbReference>
<evidence type="ECO:0000259" key="9">
    <source>
        <dbReference type="PROSITE" id="PS51884"/>
    </source>
</evidence>
<dbReference type="EMBL" id="BAAAHU010000048">
    <property type="protein sequence ID" value="GAA1013801.1"/>
    <property type="molecule type" value="Genomic_DNA"/>
</dbReference>
<evidence type="ECO:0000313" key="10">
    <source>
        <dbReference type="EMBL" id="GAA1013801.1"/>
    </source>
</evidence>
<comment type="caution">
    <text evidence="10">The sequence shown here is derived from an EMBL/GenBank/DDBJ whole genome shotgun (WGS) entry which is preliminary data.</text>
</comment>
<accession>A0ABN1T360</accession>
<keyword evidence="3" id="KW-0964">Secreted</keyword>
<dbReference type="InterPro" id="IPR005528">
    <property type="entry name" value="ChpA-H"/>
</dbReference>
<dbReference type="PROSITE" id="PS51884">
    <property type="entry name" value="CHAPLIN"/>
    <property type="match status" value="1"/>
</dbReference>
<proteinExistence type="predicted"/>
<dbReference type="Pfam" id="PF03777">
    <property type="entry name" value="ChpA-C"/>
    <property type="match status" value="1"/>
</dbReference>
<evidence type="ECO:0000256" key="4">
    <source>
        <dbReference type="ARBA" id="ARBA00022729"/>
    </source>
</evidence>
<keyword evidence="5" id="KW-0130">Cell adhesion</keyword>
<name>A0ABN1T360_9ACTN</name>
<evidence type="ECO:0000256" key="2">
    <source>
        <dbReference type="ARBA" id="ARBA00022512"/>
    </source>
</evidence>
<feature type="domain" description="Chaplin" evidence="9">
    <location>
        <begin position="38"/>
        <end position="78"/>
    </location>
</feature>
<keyword evidence="11" id="KW-1185">Reference proteome</keyword>
<comment type="subcellular location">
    <subcellularLocation>
        <location evidence="1">Secreted</location>
        <location evidence="1">Cell wall</location>
    </subcellularLocation>
</comment>
<evidence type="ECO:0000256" key="7">
    <source>
        <dbReference type="PROSITE-ProRule" id="PRU01232"/>
    </source>
</evidence>
<sequence>MSRITKGLVLTSVAASAVVAGAGVASAESHAAGSALNSPGTVSGNVAQIPAHIPVNACGNTASVLGTMSPAAGNACVID</sequence>
<keyword evidence="2" id="KW-0134">Cell wall</keyword>
<evidence type="ECO:0000313" key="11">
    <source>
        <dbReference type="Proteomes" id="UP001501072"/>
    </source>
</evidence>
<feature type="chain" id="PRO_5047513279" description="Chaplin domain-containing protein" evidence="8">
    <location>
        <begin position="32"/>
        <end position="79"/>
    </location>
</feature>
<dbReference type="Proteomes" id="UP001501072">
    <property type="component" value="Unassembled WGS sequence"/>
</dbReference>
<evidence type="ECO:0000256" key="5">
    <source>
        <dbReference type="ARBA" id="ARBA00022889"/>
    </source>
</evidence>
<keyword evidence="6 7" id="KW-0034">Amyloid</keyword>
<protein>
    <recommendedName>
        <fullName evidence="9">Chaplin domain-containing protein</fullName>
    </recommendedName>
</protein>
<evidence type="ECO:0000256" key="6">
    <source>
        <dbReference type="ARBA" id="ARBA00023087"/>
    </source>
</evidence>
<evidence type="ECO:0000256" key="1">
    <source>
        <dbReference type="ARBA" id="ARBA00004191"/>
    </source>
</evidence>